<evidence type="ECO:0000256" key="2">
    <source>
        <dbReference type="ARBA" id="ARBA00006419"/>
    </source>
</evidence>
<dbReference type="EnsemblMetazoa" id="CLYHEMT011026.1">
    <property type="protein sequence ID" value="CLYHEMP011026.1"/>
    <property type="gene ID" value="CLYHEMG011026"/>
</dbReference>
<evidence type="ECO:0000256" key="6">
    <source>
        <dbReference type="ARBA" id="ARBA00023034"/>
    </source>
</evidence>
<keyword evidence="5" id="KW-0653">Protein transport</keyword>
<dbReference type="InterPro" id="IPR007255">
    <property type="entry name" value="COG8"/>
</dbReference>
<protein>
    <recommendedName>
        <fullName evidence="3">Conserved oligomeric Golgi complex subunit 8</fullName>
    </recommendedName>
    <alternativeName>
        <fullName evidence="8">Component of oligomeric Golgi complex 8</fullName>
    </alternativeName>
</protein>
<proteinExistence type="inferred from homology"/>
<evidence type="ECO:0000256" key="1">
    <source>
        <dbReference type="ARBA" id="ARBA00004395"/>
    </source>
</evidence>
<dbReference type="GO" id="GO:0015031">
    <property type="term" value="P:protein transport"/>
    <property type="evidence" value="ECO:0007669"/>
    <property type="project" value="UniProtKB-KW"/>
</dbReference>
<evidence type="ECO:0000313" key="10">
    <source>
        <dbReference type="Proteomes" id="UP000594262"/>
    </source>
</evidence>
<dbReference type="AlphaFoldDB" id="A0A7M5V485"/>
<dbReference type="PANTHER" id="PTHR21311">
    <property type="entry name" value="CONSERVED OLIGOMERIC GOLGI COMPLEX COMPONENT 8"/>
    <property type="match status" value="1"/>
</dbReference>
<evidence type="ECO:0000256" key="4">
    <source>
        <dbReference type="ARBA" id="ARBA00022448"/>
    </source>
</evidence>
<dbReference type="SUPFAM" id="SSF74788">
    <property type="entry name" value="Cullin repeat-like"/>
    <property type="match status" value="1"/>
</dbReference>
<evidence type="ECO:0000256" key="8">
    <source>
        <dbReference type="ARBA" id="ARBA00031347"/>
    </source>
</evidence>
<dbReference type="RefSeq" id="XP_066915863.1">
    <property type="nucleotide sequence ID" value="XM_067059762.1"/>
</dbReference>
<accession>A0A7M5V485</accession>
<evidence type="ECO:0000256" key="5">
    <source>
        <dbReference type="ARBA" id="ARBA00022927"/>
    </source>
</evidence>
<evidence type="ECO:0000256" key="7">
    <source>
        <dbReference type="ARBA" id="ARBA00023136"/>
    </source>
</evidence>
<dbReference type="GO" id="GO:0017119">
    <property type="term" value="C:Golgi transport complex"/>
    <property type="evidence" value="ECO:0007669"/>
    <property type="project" value="InterPro"/>
</dbReference>
<dbReference type="OrthoDB" id="1661054at2759"/>
<keyword evidence="10" id="KW-1185">Reference proteome</keyword>
<keyword evidence="6" id="KW-0333">Golgi apparatus</keyword>
<dbReference type="GO" id="GO:0006891">
    <property type="term" value="P:intra-Golgi vesicle-mediated transport"/>
    <property type="evidence" value="ECO:0007669"/>
    <property type="project" value="TreeGrafter"/>
</dbReference>
<comment type="similarity">
    <text evidence="2">Belongs to the COG8 family.</text>
</comment>
<comment type="subcellular location">
    <subcellularLocation>
        <location evidence="1">Golgi apparatus membrane</location>
        <topology evidence="1">Peripheral membrane protein</topology>
    </subcellularLocation>
</comment>
<evidence type="ECO:0000256" key="3">
    <source>
        <dbReference type="ARBA" id="ARBA00020983"/>
    </source>
</evidence>
<dbReference type="PANTHER" id="PTHR21311:SF0">
    <property type="entry name" value="CONSERVED OLIGOMERIC GOLGI COMPLEX SUBUNIT 8"/>
    <property type="match status" value="1"/>
</dbReference>
<keyword evidence="7" id="KW-0472">Membrane</keyword>
<organism evidence="9 10">
    <name type="scientific">Clytia hemisphaerica</name>
    <dbReference type="NCBI Taxonomy" id="252671"/>
    <lineage>
        <taxon>Eukaryota</taxon>
        <taxon>Metazoa</taxon>
        <taxon>Cnidaria</taxon>
        <taxon>Hydrozoa</taxon>
        <taxon>Hydroidolina</taxon>
        <taxon>Leptothecata</taxon>
        <taxon>Obeliida</taxon>
        <taxon>Clytiidae</taxon>
        <taxon>Clytia</taxon>
    </lineage>
</organism>
<reference evidence="9" key="1">
    <citation type="submission" date="2021-01" db="UniProtKB">
        <authorList>
            <consortium name="EnsemblMetazoa"/>
        </authorList>
    </citation>
    <scope>IDENTIFICATION</scope>
</reference>
<dbReference type="GO" id="GO:0000139">
    <property type="term" value="C:Golgi membrane"/>
    <property type="evidence" value="ECO:0007669"/>
    <property type="project" value="UniProtKB-SubCell"/>
</dbReference>
<dbReference type="InterPro" id="IPR016159">
    <property type="entry name" value="Cullin_repeat-like_dom_sf"/>
</dbReference>
<dbReference type="Pfam" id="PF04124">
    <property type="entry name" value="Dor1"/>
    <property type="match status" value="1"/>
</dbReference>
<evidence type="ECO:0000313" key="9">
    <source>
        <dbReference type="EnsemblMetazoa" id="CLYHEMP011026.1"/>
    </source>
</evidence>
<keyword evidence="4" id="KW-0813">Transport</keyword>
<dbReference type="Proteomes" id="UP000594262">
    <property type="component" value="Unplaced"/>
</dbReference>
<dbReference type="GeneID" id="136803015"/>
<sequence length="602" mass="69253">MAAIDDSFKFEDTTLLEQLFSQKEGLLNENNHLFCKEYLENLSSYGLSKLAHEPETLREEHSNITQQTQNLAFNNYSTFIQAAECSKEIYKDFNIVEEHLDSVEVNLPKFANTIEHFSKSSQEINACRKQNSLVLSRHTQLLEVLEISQLMDTCVRNGYYEEALELANYVKRLERKFSQIKIITDIAVEVKRSTQYMLSQLLQQLKGNVQLPACLRIISYIRQLEVFTEAELRIKFLQGRDAWFQSVLSQIPRDDIYTHMTKVIDASRVSLFDIITQYNAIFSDNEPIYSSNDDKRQSNAPILHSWVLHKLSNFLTTLDEGISKGLHGRLDSLFGQTMYFGLSFSRIGADFRGLIVSLFIKHTLKIFRAKIRQVTQNFEDDMSTYTARSIKREYQSASSQSKAGNDPCIPPHELLDFPPMACYLNGVLGALNEFRQFPSLTLVFQMKKCLLNSLEKVMLSLENWARLESKSLPKEQSEDVKYLCYIVCRHFLPYIKTVFSSVFSLNSVQEMMGRTPQSVNSTQFKDMFTLDIGSLQNHLKEFVDLYKITSEIEQIENPKSVNDGKTSISLVVDDKNEISNLPDSVSDKLRNVDNEILPNESK</sequence>
<name>A0A7M5V485_9CNID</name>